<gene>
    <name evidence="2" type="ORF">GTA08_BOTSDO08419</name>
</gene>
<reference evidence="2" key="1">
    <citation type="submission" date="2020-04" db="EMBL/GenBank/DDBJ databases">
        <title>Genome Assembly and Annotation of Botryosphaeria dothidea sdau 11-99, a Latent Pathogen of Apple Fruit Ring Rot in China.</title>
        <authorList>
            <person name="Yu C."/>
            <person name="Diao Y."/>
            <person name="Lu Q."/>
            <person name="Zhao J."/>
            <person name="Cui S."/>
            <person name="Peng C."/>
            <person name="He B."/>
            <person name="Liu H."/>
        </authorList>
    </citation>
    <scope>NUCLEOTIDE SEQUENCE [LARGE SCALE GENOMIC DNA]</scope>
    <source>
        <strain evidence="2">Sdau11-99</strain>
    </source>
</reference>
<evidence type="ECO:0000313" key="3">
    <source>
        <dbReference type="Proteomes" id="UP000572817"/>
    </source>
</evidence>
<dbReference type="AlphaFoldDB" id="A0A8H4IT59"/>
<evidence type="ECO:0000256" key="1">
    <source>
        <dbReference type="SAM" id="MobiDB-lite"/>
    </source>
</evidence>
<proteinExistence type="predicted"/>
<accession>A0A8H4IT59</accession>
<keyword evidence="3" id="KW-1185">Reference proteome</keyword>
<name>A0A8H4IT59_9PEZI</name>
<dbReference type="EMBL" id="WWBZ02000051">
    <property type="protein sequence ID" value="KAF4304713.1"/>
    <property type="molecule type" value="Genomic_DNA"/>
</dbReference>
<comment type="caution">
    <text evidence="2">The sequence shown here is derived from an EMBL/GenBank/DDBJ whole genome shotgun (WGS) entry which is preliminary data.</text>
</comment>
<sequence length="331" mass="34883">MPSILSPEAPIPAYTEDLKSSIMPHASPSTLNLPIEEESEVKRHGTNYAAASPAVNTTTTTTTTNHGPSTLKQHPAVTPMTPTTLTLSVLLLSLLTAAPTLPHSLRAPLLAAHLRTHHALLLPAPDGSVHLAVNYHNAGKDPLATALAGPGAPFVACELGSDVLGALRSFTLVVPTAEGWVGEEEVVKRRQVGFLDAVAAGAGVVGDCDPLVLQDFWCWGTVSAAAEVEKRKKWVGAVGRGVRALGQAMAGALFADGEKGEEARSEMCGEVVFQEWCDGWGGKCGADDVLVRKVADTVAELERCYGRRMRGRLVVAEETMIGGWGEVGWDA</sequence>
<organism evidence="2 3">
    <name type="scientific">Botryosphaeria dothidea</name>
    <dbReference type="NCBI Taxonomy" id="55169"/>
    <lineage>
        <taxon>Eukaryota</taxon>
        <taxon>Fungi</taxon>
        <taxon>Dikarya</taxon>
        <taxon>Ascomycota</taxon>
        <taxon>Pezizomycotina</taxon>
        <taxon>Dothideomycetes</taxon>
        <taxon>Dothideomycetes incertae sedis</taxon>
        <taxon>Botryosphaeriales</taxon>
        <taxon>Botryosphaeriaceae</taxon>
        <taxon>Botryosphaeria</taxon>
    </lineage>
</organism>
<dbReference type="OrthoDB" id="10610977at2759"/>
<feature type="region of interest" description="Disordered" evidence="1">
    <location>
        <begin position="57"/>
        <end position="77"/>
    </location>
</feature>
<dbReference type="Proteomes" id="UP000572817">
    <property type="component" value="Unassembled WGS sequence"/>
</dbReference>
<evidence type="ECO:0000313" key="2">
    <source>
        <dbReference type="EMBL" id="KAF4304713.1"/>
    </source>
</evidence>
<protein>
    <submittedName>
        <fullName evidence="2">Uncharacterized protein</fullName>
    </submittedName>
</protein>